<keyword evidence="4" id="KW-0676">Redox-active center</keyword>
<evidence type="ECO:0000259" key="5">
    <source>
        <dbReference type="PROSITE" id="PS51352"/>
    </source>
</evidence>
<dbReference type="PROSITE" id="PS51352">
    <property type="entry name" value="THIOREDOXIN_2"/>
    <property type="match status" value="1"/>
</dbReference>
<dbReference type="PANTHER" id="PTHR42852:SF6">
    <property type="entry name" value="THIOL:DISULFIDE INTERCHANGE PROTEIN DSBE"/>
    <property type="match status" value="1"/>
</dbReference>
<protein>
    <submittedName>
        <fullName evidence="6">TlpA disulfide reductase family protein</fullName>
    </submittedName>
</protein>
<sequence>MKKLCLAAGCALSLLACETPQKGFELKGQIAQLDSGKVVLMRQQNGAFERVDSTQIQQGAFQFAFEAQEPELVYLLVEGKNNWMPVFLEASNIQFEAHIDSLASPRISGSASNDQLKAFEKESASFNERLKKIYAEYGEAEEAGDTVAVEKLEADFTATMDEKNAFTANYIKNNSQSHVGAYLAYTNLPYELEAEGIDSVIALFDAQVAATKYIQLLQQRADKLRSLAIGGTAPDFSQATPEGDSLSLSSLRGQYVLIDFWASWCGPCRDENPNVVRMYQAYKDKGFEILGVSLDTKKDRWLKAISDDGLQWPQVSDLNGWENAVGQLYAVNAIPHTVLLDKEGKIIAKNLRGETLEAKLKELLP</sequence>
<dbReference type="InterPro" id="IPR017937">
    <property type="entry name" value="Thioredoxin_CS"/>
</dbReference>
<dbReference type="EMBL" id="JAUHJS010000004">
    <property type="protein sequence ID" value="MDN4165696.1"/>
    <property type="molecule type" value="Genomic_DNA"/>
</dbReference>
<dbReference type="PANTHER" id="PTHR42852">
    <property type="entry name" value="THIOL:DISULFIDE INTERCHANGE PROTEIN DSBE"/>
    <property type="match status" value="1"/>
</dbReference>
<evidence type="ECO:0000313" key="6">
    <source>
        <dbReference type="EMBL" id="MDN4165696.1"/>
    </source>
</evidence>
<evidence type="ECO:0000256" key="3">
    <source>
        <dbReference type="ARBA" id="ARBA00023157"/>
    </source>
</evidence>
<accession>A0ABT8F6V3</accession>
<name>A0ABT8F6V3_9BACT</name>
<dbReference type="InterPro" id="IPR050553">
    <property type="entry name" value="Thioredoxin_ResA/DsbE_sf"/>
</dbReference>
<evidence type="ECO:0000256" key="1">
    <source>
        <dbReference type="ARBA" id="ARBA00004196"/>
    </source>
</evidence>
<comment type="subcellular location">
    <subcellularLocation>
        <location evidence="1">Cell envelope</location>
    </subcellularLocation>
</comment>
<dbReference type="InterPro" id="IPR036249">
    <property type="entry name" value="Thioredoxin-like_sf"/>
</dbReference>
<dbReference type="CDD" id="cd02966">
    <property type="entry name" value="TlpA_like_family"/>
    <property type="match status" value="1"/>
</dbReference>
<evidence type="ECO:0000313" key="7">
    <source>
        <dbReference type="Proteomes" id="UP001168552"/>
    </source>
</evidence>
<evidence type="ECO:0000256" key="4">
    <source>
        <dbReference type="ARBA" id="ARBA00023284"/>
    </source>
</evidence>
<dbReference type="InterPro" id="IPR013766">
    <property type="entry name" value="Thioredoxin_domain"/>
</dbReference>
<dbReference type="RefSeq" id="WP_320004226.1">
    <property type="nucleotide sequence ID" value="NZ_JAUHJS010000004.1"/>
</dbReference>
<dbReference type="Pfam" id="PF14289">
    <property type="entry name" value="DUF4369"/>
    <property type="match status" value="1"/>
</dbReference>
<dbReference type="Gene3D" id="3.40.30.10">
    <property type="entry name" value="Glutaredoxin"/>
    <property type="match status" value="1"/>
</dbReference>
<dbReference type="PROSITE" id="PS00194">
    <property type="entry name" value="THIOREDOXIN_1"/>
    <property type="match status" value="1"/>
</dbReference>
<organism evidence="6 7">
    <name type="scientific">Shiella aurantiaca</name>
    <dbReference type="NCBI Taxonomy" id="3058365"/>
    <lineage>
        <taxon>Bacteria</taxon>
        <taxon>Pseudomonadati</taxon>
        <taxon>Bacteroidota</taxon>
        <taxon>Cytophagia</taxon>
        <taxon>Cytophagales</taxon>
        <taxon>Shiellaceae</taxon>
        <taxon>Shiella</taxon>
    </lineage>
</organism>
<keyword evidence="3" id="KW-1015">Disulfide bond</keyword>
<dbReference type="InterPro" id="IPR000866">
    <property type="entry name" value="AhpC/TSA"/>
</dbReference>
<dbReference type="PROSITE" id="PS51257">
    <property type="entry name" value="PROKAR_LIPOPROTEIN"/>
    <property type="match status" value="1"/>
</dbReference>
<proteinExistence type="predicted"/>
<comment type="caution">
    <text evidence="6">The sequence shown here is derived from an EMBL/GenBank/DDBJ whole genome shotgun (WGS) entry which is preliminary data.</text>
</comment>
<dbReference type="InterPro" id="IPR025380">
    <property type="entry name" value="DUF4369"/>
</dbReference>
<dbReference type="SUPFAM" id="SSF52833">
    <property type="entry name" value="Thioredoxin-like"/>
    <property type="match status" value="1"/>
</dbReference>
<evidence type="ECO:0000256" key="2">
    <source>
        <dbReference type="ARBA" id="ARBA00022748"/>
    </source>
</evidence>
<dbReference type="Proteomes" id="UP001168552">
    <property type="component" value="Unassembled WGS sequence"/>
</dbReference>
<keyword evidence="7" id="KW-1185">Reference proteome</keyword>
<feature type="domain" description="Thioredoxin" evidence="5">
    <location>
        <begin position="227"/>
        <end position="365"/>
    </location>
</feature>
<keyword evidence="2" id="KW-0201">Cytochrome c-type biogenesis</keyword>
<gene>
    <name evidence="6" type="ORF">QWY31_09290</name>
</gene>
<dbReference type="Pfam" id="PF00578">
    <property type="entry name" value="AhpC-TSA"/>
    <property type="match status" value="1"/>
</dbReference>
<reference evidence="6" key="1">
    <citation type="submission" date="2023-06" db="EMBL/GenBank/DDBJ databases">
        <title>Cytophagales bacterium Strain LB-30, isolated from soil.</title>
        <authorList>
            <person name="Liu B."/>
        </authorList>
    </citation>
    <scope>NUCLEOTIDE SEQUENCE</scope>
    <source>
        <strain evidence="6">LB-30</strain>
    </source>
</reference>